<sequence>QARTFSKDQILSYVNLCVETEEAVKTGRLNDRMAVELLLTQKY</sequence>
<feature type="non-terminal residue" evidence="2">
    <location>
        <position position="1"/>
    </location>
</feature>
<feature type="domain" description="DNA polymerase III delta subunit-like C-terminal" evidence="1">
    <location>
        <begin position="1"/>
        <end position="41"/>
    </location>
</feature>
<dbReference type="InterPro" id="IPR048466">
    <property type="entry name" value="DNA_pol3_delta-like_C"/>
</dbReference>
<name>A0ABY1C0I7_9FIRM</name>
<evidence type="ECO:0000313" key="2">
    <source>
        <dbReference type="EMBL" id="SET48408.1"/>
    </source>
</evidence>
<protein>
    <submittedName>
        <fullName evidence="2">DNA polymerase-3 subunit delta</fullName>
    </submittedName>
</protein>
<dbReference type="EMBL" id="LT630003">
    <property type="protein sequence ID" value="SET48408.1"/>
    <property type="molecule type" value="Genomic_DNA"/>
</dbReference>
<gene>
    <name evidence="2" type="ORF">SAMN02745906_0001</name>
</gene>
<evidence type="ECO:0000313" key="3">
    <source>
        <dbReference type="Proteomes" id="UP000198970"/>
    </source>
</evidence>
<organism evidence="2 3">
    <name type="scientific">Lacrimispora sphenoides JCM 1415</name>
    <dbReference type="NCBI Taxonomy" id="1297793"/>
    <lineage>
        <taxon>Bacteria</taxon>
        <taxon>Bacillati</taxon>
        <taxon>Bacillota</taxon>
        <taxon>Clostridia</taxon>
        <taxon>Lachnospirales</taxon>
        <taxon>Lachnospiraceae</taxon>
        <taxon>Lacrimispora</taxon>
    </lineage>
</organism>
<reference evidence="2 3" key="1">
    <citation type="submission" date="2016-10" db="EMBL/GenBank/DDBJ databases">
        <authorList>
            <person name="Varghese N."/>
            <person name="Submissions S."/>
        </authorList>
    </citation>
    <scope>NUCLEOTIDE SEQUENCE [LARGE SCALE GENOMIC DNA]</scope>
    <source>
        <strain evidence="2 3">ATCC 19403</strain>
    </source>
</reference>
<dbReference type="Gene3D" id="1.20.272.10">
    <property type="match status" value="1"/>
</dbReference>
<accession>A0ABY1C0I7</accession>
<dbReference type="Pfam" id="PF21694">
    <property type="entry name" value="DNA_pol3_delta_C"/>
    <property type="match status" value="1"/>
</dbReference>
<keyword evidence="3" id="KW-1185">Reference proteome</keyword>
<evidence type="ECO:0000259" key="1">
    <source>
        <dbReference type="Pfam" id="PF21694"/>
    </source>
</evidence>
<proteinExistence type="predicted"/>
<dbReference type="Proteomes" id="UP000198970">
    <property type="component" value="Chromosome I"/>
</dbReference>